<evidence type="ECO:0000256" key="2">
    <source>
        <dbReference type="SAM" id="Phobius"/>
    </source>
</evidence>
<protein>
    <submittedName>
        <fullName evidence="3 5">Uncharacterized protein</fullName>
    </submittedName>
</protein>
<name>A0A183JBK4_9TREM</name>
<feature type="transmembrane region" description="Helical" evidence="2">
    <location>
        <begin position="39"/>
        <end position="58"/>
    </location>
</feature>
<feature type="transmembrane region" description="Helical" evidence="2">
    <location>
        <begin position="123"/>
        <end position="144"/>
    </location>
</feature>
<proteinExistence type="predicted"/>
<dbReference type="Proteomes" id="UP000279833">
    <property type="component" value="Unassembled WGS sequence"/>
</dbReference>
<evidence type="ECO:0000313" key="5">
    <source>
        <dbReference type="WBParaSite" id="SCUD_0000005801-mRNA-1"/>
    </source>
</evidence>
<feature type="compositionally biased region" description="Basic and acidic residues" evidence="1">
    <location>
        <begin position="188"/>
        <end position="204"/>
    </location>
</feature>
<keyword evidence="2" id="KW-0812">Transmembrane</keyword>
<gene>
    <name evidence="3" type="ORF">SCUD_LOCUS59</name>
</gene>
<sequence>MRVLSKGLPVVGFFFVMNMPSFHYFIFKNILYFLLFQQALVWYWTVSNIVSLLQSIILRQPLIRSYLNLPSVQKPPSVIEKKRGFIAGFKESKNAALALPILAFMSASDPPCSSMMLLSLLKIFPCLYTVLVSWLFSLKFILFLKALTNSRLLAELDSRERIDAKAWQKSGHKAPPVTFISDPTKLTSNHEKKFSSDKTTDDGSRVQLKIKQSLGSR</sequence>
<evidence type="ECO:0000256" key="1">
    <source>
        <dbReference type="SAM" id="MobiDB-lite"/>
    </source>
</evidence>
<reference evidence="5" key="1">
    <citation type="submission" date="2016-06" db="UniProtKB">
        <authorList>
            <consortium name="WormBaseParasite"/>
        </authorList>
    </citation>
    <scope>IDENTIFICATION</scope>
</reference>
<accession>A0A183JBK4</accession>
<keyword evidence="2" id="KW-1133">Transmembrane helix</keyword>
<dbReference type="WBParaSite" id="SCUD_0000005801-mRNA-1">
    <property type="protein sequence ID" value="SCUD_0000005801-mRNA-1"/>
    <property type="gene ID" value="SCUD_0000005801"/>
</dbReference>
<dbReference type="EMBL" id="UZAK01000032">
    <property type="protein sequence ID" value="VDO58901.1"/>
    <property type="molecule type" value="Genomic_DNA"/>
</dbReference>
<dbReference type="STRING" id="6186.A0A183JBK4"/>
<evidence type="ECO:0000313" key="3">
    <source>
        <dbReference type="EMBL" id="VDO58901.1"/>
    </source>
</evidence>
<organism evidence="5">
    <name type="scientific">Schistosoma curassoni</name>
    <dbReference type="NCBI Taxonomy" id="6186"/>
    <lineage>
        <taxon>Eukaryota</taxon>
        <taxon>Metazoa</taxon>
        <taxon>Spiralia</taxon>
        <taxon>Lophotrochozoa</taxon>
        <taxon>Platyhelminthes</taxon>
        <taxon>Trematoda</taxon>
        <taxon>Digenea</taxon>
        <taxon>Strigeidida</taxon>
        <taxon>Schistosomatoidea</taxon>
        <taxon>Schistosomatidae</taxon>
        <taxon>Schistosoma</taxon>
    </lineage>
</organism>
<feature type="transmembrane region" description="Helical" evidence="2">
    <location>
        <begin position="7"/>
        <end position="27"/>
    </location>
</feature>
<keyword evidence="4" id="KW-1185">Reference proteome</keyword>
<feature type="region of interest" description="Disordered" evidence="1">
    <location>
        <begin position="167"/>
        <end position="204"/>
    </location>
</feature>
<reference evidence="3 4" key="2">
    <citation type="submission" date="2018-11" db="EMBL/GenBank/DDBJ databases">
        <authorList>
            <consortium name="Pathogen Informatics"/>
        </authorList>
    </citation>
    <scope>NUCLEOTIDE SEQUENCE [LARGE SCALE GENOMIC DNA]</scope>
    <source>
        <strain evidence="3">Dakar</strain>
        <strain evidence="4">Dakar, Senegal</strain>
    </source>
</reference>
<keyword evidence="2" id="KW-0472">Membrane</keyword>
<dbReference type="AlphaFoldDB" id="A0A183JBK4"/>
<evidence type="ECO:0000313" key="4">
    <source>
        <dbReference type="Proteomes" id="UP000279833"/>
    </source>
</evidence>